<dbReference type="InterPro" id="IPR038404">
    <property type="entry name" value="TRAP_DctP_sf"/>
</dbReference>
<dbReference type="Proteomes" id="UP001589838">
    <property type="component" value="Unassembled WGS sequence"/>
</dbReference>
<dbReference type="NCBIfam" id="NF037995">
    <property type="entry name" value="TRAP_S1"/>
    <property type="match status" value="1"/>
</dbReference>
<protein>
    <submittedName>
        <fullName evidence="6">TRAP transporter substrate-binding protein DctP</fullName>
    </submittedName>
</protein>
<dbReference type="Gene3D" id="3.40.190.170">
    <property type="entry name" value="Bacterial extracellular solute-binding protein, family 7"/>
    <property type="match status" value="1"/>
</dbReference>
<dbReference type="InterPro" id="IPR018389">
    <property type="entry name" value="DctP_fam"/>
</dbReference>
<dbReference type="InterPro" id="IPR004682">
    <property type="entry name" value="TRAP_DctP"/>
</dbReference>
<gene>
    <name evidence="6" type="primary">dctP</name>
    <name evidence="6" type="ORF">ACFFHM_09735</name>
</gene>
<evidence type="ECO:0000256" key="2">
    <source>
        <dbReference type="ARBA" id="ARBA00022448"/>
    </source>
</evidence>
<dbReference type="PANTHER" id="PTHR33376">
    <property type="match status" value="1"/>
</dbReference>
<feature type="signal peptide" evidence="5">
    <location>
        <begin position="1"/>
        <end position="21"/>
    </location>
</feature>
<organism evidence="6 7">
    <name type="scientific">Halalkalibacter kiskunsagensis</name>
    <dbReference type="NCBI Taxonomy" id="1548599"/>
    <lineage>
        <taxon>Bacteria</taxon>
        <taxon>Bacillati</taxon>
        <taxon>Bacillota</taxon>
        <taxon>Bacilli</taxon>
        <taxon>Bacillales</taxon>
        <taxon>Bacillaceae</taxon>
        <taxon>Halalkalibacter</taxon>
    </lineage>
</organism>
<keyword evidence="7" id="KW-1185">Reference proteome</keyword>
<comment type="similarity">
    <text evidence="1">Belongs to the bacterial solute-binding protein 7 family.</text>
</comment>
<dbReference type="RefSeq" id="WP_335960447.1">
    <property type="nucleotide sequence ID" value="NZ_JAXBLX010000010.1"/>
</dbReference>
<dbReference type="Pfam" id="PF03480">
    <property type="entry name" value="DctP"/>
    <property type="match status" value="1"/>
</dbReference>
<comment type="caution">
    <text evidence="6">The sequence shown here is derived from an EMBL/GenBank/DDBJ whole genome shotgun (WGS) entry which is preliminary data.</text>
</comment>
<evidence type="ECO:0000256" key="1">
    <source>
        <dbReference type="ARBA" id="ARBA00009023"/>
    </source>
</evidence>
<feature type="chain" id="PRO_5045061461" evidence="5">
    <location>
        <begin position="22"/>
        <end position="354"/>
    </location>
</feature>
<evidence type="ECO:0000313" key="7">
    <source>
        <dbReference type="Proteomes" id="UP001589838"/>
    </source>
</evidence>
<dbReference type="PANTHER" id="PTHR33376:SF7">
    <property type="entry name" value="C4-DICARBOXYLATE-BINDING PROTEIN DCTB"/>
    <property type="match status" value="1"/>
</dbReference>
<evidence type="ECO:0000256" key="3">
    <source>
        <dbReference type="ARBA" id="ARBA00022729"/>
    </source>
</evidence>
<dbReference type="PROSITE" id="PS51257">
    <property type="entry name" value="PROKAR_LIPOPROTEIN"/>
    <property type="match status" value="1"/>
</dbReference>
<accession>A0ABV6KCI9</accession>
<proteinExistence type="inferred from homology"/>
<evidence type="ECO:0000256" key="4">
    <source>
        <dbReference type="SAM" id="MobiDB-lite"/>
    </source>
</evidence>
<dbReference type="PIRSF" id="PIRSF006470">
    <property type="entry name" value="DctB"/>
    <property type="match status" value="1"/>
</dbReference>
<reference evidence="6 7" key="1">
    <citation type="submission" date="2024-09" db="EMBL/GenBank/DDBJ databases">
        <authorList>
            <person name="Sun Q."/>
            <person name="Mori K."/>
        </authorList>
    </citation>
    <scope>NUCLEOTIDE SEQUENCE [LARGE SCALE GENOMIC DNA]</scope>
    <source>
        <strain evidence="6 7">NCAIM B.02610</strain>
    </source>
</reference>
<feature type="region of interest" description="Disordered" evidence="4">
    <location>
        <begin position="30"/>
        <end position="50"/>
    </location>
</feature>
<evidence type="ECO:0000256" key="5">
    <source>
        <dbReference type="SAM" id="SignalP"/>
    </source>
</evidence>
<keyword evidence="2" id="KW-0813">Transport</keyword>
<keyword evidence="3 5" id="KW-0732">Signal</keyword>
<name>A0ABV6KCI9_9BACI</name>
<dbReference type="NCBIfam" id="TIGR00787">
    <property type="entry name" value="dctP"/>
    <property type="match status" value="1"/>
</dbReference>
<sequence length="354" mass="39200">MMIKRNIASILSSVVCLMWLAACGGTEEVKTETSGNMPQQESEDTATQESGNVTKIKVGHIAPPGEAYALGFEAYAEAVEEATEGQIQFEIYGNGSLGGERELLEAVQLGTLDMSLITTGVVSNFVPDVTAIEFPFLFRDLDHAYKTLDGEVGQGLLEKMSDAGFKGIAFWENGQRHLANSKKPIRTPDDLKGLKMRTIESEILLDTYSALGTNATPMAFPEVYGGLQQGVIDGSDFSYGVIWSTNVYEQTQYFSEAGLYYASATLVINEDLYESLPEDIQEIVTDLGKEYAKIQREISQDLEAEQKQNLLDNGVEIISMDDVEIEAFREKVQPVYEKHADRYGEYIEKIQTIE</sequence>
<evidence type="ECO:0000313" key="6">
    <source>
        <dbReference type="EMBL" id="MFC0470765.1"/>
    </source>
</evidence>
<dbReference type="EMBL" id="JBHLUX010000025">
    <property type="protein sequence ID" value="MFC0470765.1"/>
    <property type="molecule type" value="Genomic_DNA"/>
</dbReference>
<dbReference type="SUPFAM" id="SSF47162">
    <property type="entry name" value="Apolipoprotein"/>
    <property type="match status" value="1"/>
</dbReference>